<organism evidence="2 3">
    <name type="scientific">Denitromonas halophila</name>
    <dbReference type="NCBI Taxonomy" id="1629404"/>
    <lineage>
        <taxon>Bacteria</taxon>
        <taxon>Pseudomonadati</taxon>
        <taxon>Pseudomonadota</taxon>
        <taxon>Betaproteobacteria</taxon>
        <taxon>Rhodocyclales</taxon>
        <taxon>Zoogloeaceae</taxon>
        <taxon>Denitromonas</taxon>
    </lineage>
</organism>
<name>A0A557R067_9RHOO</name>
<evidence type="ECO:0000256" key="1">
    <source>
        <dbReference type="SAM" id="Coils"/>
    </source>
</evidence>
<sequence length="64" mass="7323">MDAELDHLQQQLEELIRYFDAQKQENRELKSRIATLQTENKRLAAKVDAALRGVSAVLETLPES</sequence>
<dbReference type="AlphaFoldDB" id="A0A557R067"/>
<reference evidence="2 3" key="1">
    <citation type="submission" date="2019-07" db="EMBL/GenBank/DDBJ databases">
        <title>The pathways for chlorine oxyanion respiration interact through the shared metabolite chlorate.</title>
        <authorList>
            <person name="Barnum T.P."/>
            <person name="Cheng Y."/>
            <person name="Hill K.A."/>
            <person name="Lucas L.N."/>
            <person name="Carlson H.K."/>
            <person name="Coates J.D."/>
        </authorList>
    </citation>
    <scope>NUCLEOTIDE SEQUENCE [LARGE SCALE GENOMIC DNA]</scope>
    <source>
        <strain evidence="2 3">SFB-3</strain>
    </source>
</reference>
<dbReference type="EMBL" id="VMNK01000003">
    <property type="protein sequence ID" value="TVO58550.1"/>
    <property type="molecule type" value="Genomic_DNA"/>
</dbReference>
<evidence type="ECO:0000313" key="3">
    <source>
        <dbReference type="Proteomes" id="UP000319502"/>
    </source>
</evidence>
<dbReference type="Proteomes" id="UP000319502">
    <property type="component" value="Unassembled WGS sequence"/>
</dbReference>
<protein>
    <recommendedName>
        <fullName evidence="4">Cell division protein ZapB</fullName>
    </recommendedName>
</protein>
<gene>
    <name evidence="2" type="ORF">FHP91_02465</name>
</gene>
<accession>A0A557R067</accession>
<evidence type="ECO:0008006" key="4">
    <source>
        <dbReference type="Google" id="ProtNLM"/>
    </source>
</evidence>
<dbReference type="RefSeq" id="WP_144308089.1">
    <property type="nucleotide sequence ID" value="NZ_VMNK01000003.1"/>
</dbReference>
<evidence type="ECO:0000313" key="2">
    <source>
        <dbReference type="EMBL" id="TVO58550.1"/>
    </source>
</evidence>
<proteinExistence type="predicted"/>
<feature type="coiled-coil region" evidence="1">
    <location>
        <begin position="5"/>
        <end position="46"/>
    </location>
</feature>
<keyword evidence="1" id="KW-0175">Coiled coil</keyword>
<keyword evidence="3" id="KW-1185">Reference proteome</keyword>
<comment type="caution">
    <text evidence="2">The sequence shown here is derived from an EMBL/GenBank/DDBJ whole genome shotgun (WGS) entry which is preliminary data.</text>
</comment>